<gene>
    <name evidence="1" type="ORF">ACFQ2V_19305</name>
</gene>
<comment type="caution">
    <text evidence="1">The sequence shown here is derived from an EMBL/GenBank/DDBJ whole genome shotgun (WGS) entry which is preliminary data.</text>
</comment>
<dbReference type="RefSeq" id="WP_386054574.1">
    <property type="nucleotide sequence ID" value="NZ_JBHTKH010000019.1"/>
</dbReference>
<accession>A0ABW3N3X4</accession>
<evidence type="ECO:0000313" key="1">
    <source>
        <dbReference type="EMBL" id="MFD1056465.1"/>
    </source>
</evidence>
<proteinExistence type="predicted"/>
<evidence type="ECO:0008006" key="3">
    <source>
        <dbReference type="Google" id="ProtNLM"/>
    </source>
</evidence>
<dbReference type="Proteomes" id="UP001597046">
    <property type="component" value="Unassembled WGS sequence"/>
</dbReference>
<name>A0ABW3N3X4_9MICO</name>
<protein>
    <recommendedName>
        <fullName evidence="3">(2Fe-2S) ferredoxin domain-containing protein</fullName>
    </recommendedName>
</protein>
<reference evidence="2" key="1">
    <citation type="journal article" date="2019" name="Int. J. Syst. Evol. Microbiol.">
        <title>The Global Catalogue of Microorganisms (GCM) 10K type strain sequencing project: providing services to taxonomists for standard genome sequencing and annotation.</title>
        <authorList>
            <consortium name="The Broad Institute Genomics Platform"/>
            <consortium name="The Broad Institute Genome Sequencing Center for Infectious Disease"/>
            <person name="Wu L."/>
            <person name="Ma J."/>
        </authorList>
    </citation>
    <scope>NUCLEOTIDE SEQUENCE [LARGE SCALE GENOMIC DNA]</scope>
    <source>
        <strain evidence="2">CCUG 57508</strain>
    </source>
</reference>
<organism evidence="1 2">
    <name type="scientific">Terrabacter terrigena</name>
    <dbReference type="NCBI Taxonomy" id="574718"/>
    <lineage>
        <taxon>Bacteria</taxon>
        <taxon>Bacillati</taxon>
        <taxon>Actinomycetota</taxon>
        <taxon>Actinomycetes</taxon>
        <taxon>Micrococcales</taxon>
        <taxon>Intrasporangiaceae</taxon>
        <taxon>Terrabacter</taxon>
    </lineage>
</organism>
<sequence length="135" mass="13869">MTAYASASPTGSPDAACIVRVCRDCCCGTESKHPGVDHDGLLARLEVGTGGHARVLRSACLLACDESNVVVVTPSPTGRAAGARPVWLRAVLDDATVDEVSAWVRLGGPGVAGIPRALESRVFAPSGLSLTWAMV</sequence>
<evidence type="ECO:0000313" key="2">
    <source>
        <dbReference type="Proteomes" id="UP001597046"/>
    </source>
</evidence>
<keyword evidence="2" id="KW-1185">Reference proteome</keyword>
<dbReference type="EMBL" id="JBHTKH010000019">
    <property type="protein sequence ID" value="MFD1056465.1"/>
    <property type="molecule type" value="Genomic_DNA"/>
</dbReference>